<dbReference type="CDD" id="cd00121">
    <property type="entry name" value="MATH"/>
    <property type="match status" value="2"/>
</dbReference>
<reference evidence="4" key="1">
    <citation type="journal article" date="2015" name="Proc. Natl. Acad. Sci. U.S.A.">
        <title>Genome sequencing of adzuki bean (Vigna angularis) provides insight into high starch and low fat accumulation and domestication.</title>
        <authorList>
            <person name="Yang K."/>
            <person name="Tian Z."/>
            <person name="Chen C."/>
            <person name="Luo L."/>
            <person name="Zhao B."/>
            <person name="Wang Z."/>
            <person name="Yu L."/>
            <person name="Li Y."/>
            <person name="Sun Y."/>
            <person name="Li W."/>
            <person name="Chen Y."/>
            <person name="Li Y."/>
            <person name="Zhang Y."/>
            <person name="Ai D."/>
            <person name="Zhao J."/>
            <person name="Shang C."/>
            <person name="Ma Y."/>
            <person name="Wu B."/>
            <person name="Wang M."/>
            <person name="Gao L."/>
            <person name="Sun D."/>
            <person name="Zhang P."/>
            <person name="Guo F."/>
            <person name="Wang W."/>
            <person name="Li Y."/>
            <person name="Wang J."/>
            <person name="Varshney R.K."/>
            <person name="Wang J."/>
            <person name="Ling H.Q."/>
            <person name="Wan P."/>
        </authorList>
    </citation>
    <scope>NUCLEOTIDE SEQUENCE</scope>
    <source>
        <strain evidence="4">cv. Jingnong 6</strain>
    </source>
</reference>
<feature type="compositionally biased region" description="Basic and acidic residues" evidence="1">
    <location>
        <begin position="1"/>
        <end position="15"/>
    </location>
</feature>
<dbReference type="InterPro" id="IPR002083">
    <property type="entry name" value="MATH/TRAF_dom"/>
</dbReference>
<feature type="domain" description="MATH" evidence="2">
    <location>
        <begin position="22"/>
        <end position="155"/>
    </location>
</feature>
<sequence>MDIKTIDKSCSDKTMKGRKAPPSHYTFKINSFSWLSNASVKKCTSEEFEAGGYKWSLSIYPDGNEKEGGKDHVSIDLVLVDTSSLPLDWEINAIVNFSAYNFIDDEYHITQETDVRRFHVLKTGWGVAKFIDRSTFYDSSNGYLMDDTCVFGVEVFIVKSTNRGDCLSMFRVPVRCSYTWKFSDFSKSTLDKYESATFVGGNYKWKLRLYPNGMGEGKGNSVSLFLVLDVSTLPANTKLVVENIVRAKNQKIDDSHHLQSKACRKFSNSSSGWGSRQLLALAKLQDPNSGFLVDDTCIFEAELTILGEMVPRTD</sequence>
<gene>
    <name evidence="3" type="ORF">LR48_Vigan03g286800</name>
</gene>
<dbReference type="OrthoDB" id="1883087at2759"/>
<dbReference type="EMBL" id="CM003373">
    <property type="protein sequence ID" value="KOM39486.1"/>
    <property type="molecule type" value="Genomic_DNA"/>
</dbReference>
<evidence type="ECO:0000313" key="3">
    <source>
        <dbReference type="EMBL" id="KOM39486.1"/>
    </source>
</evidence>
<dbReference type="PROSITE" id="PS50144">
    <property type="entry name" value="MATH"/>
    <property type="match status" value="2"/>
</dbReference>
<name>A0A0L9U9Y7_PHAAN</name>
<dbReference type="STRING" id="3914.A0A0L9U9Y7"/>
<organism evidence="3 4">
    <name type="scientific">Phaseolus angularis</name>
    <name type="common">Azuki bean</name>
    <name type="synonym">Vigna angularis</name>
    <dbReference type="NCBI Taxonomy" id="3914"/>
    <lineage>
        <taxon>Eukaryota</taxon>
        <taxon>Viridiplantae</taxon>
        <taxon>Streptophyta</taxon>
        <taxon>Embryophyta</taxon>
        <taxon>Tracheophyta</taxon>
        <taxon>Spermatophyta</taxon>
        <taxon>Magnoliopsida</taxon>
        <taxon>eudicotyledons</taxon>
        <taxon>Gunneridae</taxon>
        <taxon>Pentapetalae</taxon>
        <taxon>rosids</taxon>
        <taxon>fabids</taxon>
        <taxon>Fabales</taxon>
        <taxon>Fabaceae</taxon>
        <taxon>Papilionoideae</taxon>
        <taxon>50 kb inversion clade</taxon>
        <taxon>NPAAA clade</taxon>
        <taxon>indigoferoid/millettioid clade</taxon>
        <taxon>Phaseoleae</taxon>
        <taxon>Vigna</taxon>
    </lineage>
</organism>
<dbReference type="SMART" id="SM00061">
    <property type="entry name" value="MATH"/>
    <property type="match status" value="2"/>
</dbReference>
<feature type="region of interest" description="Disordered" evidence="1">
    <location>
        <begin position="1"/>
        <end position="20"/>
    </location>
</feature>
<dbReference type="InterPro" id="IPR008974">
    <property type="entry name" value="TRAF-like"/>
</dbReference>
<evidence type="ECO:0000313" key="4">
    <source>
        <dbReference type="Proteomes" id="UP000053144"/>
    </source>
</evidence>
<dbReference type="AlphaFoldDB" id="A0A0L9U9Y7"/>
<evidence type="ECO:0000259" key="2">
    <source>
        <dbReference type="PROSITE" id="PS50144"/>
    </source>
</evidence>
<dbReference type="PANTHER" id="PTHR46162:SF9">
    <property type="entry name" value="MATH DOMAIN-CONTAINING PROTEIN"/>
    <property type="match status" value="1"/>
</dbReference>
<dbReference type="KEGG" id="var:108327094"/>
<dbReference type="PANTHER" id="PTHR46162">
    <property type="entry name" value="TRAF-LIKE FAMILY PROTEIN"/>
    <property type="match status" value="1"/>
</dbReference>
<dbReference type="SUPFAM" id="SSF49599">
    <property type="entry name" value="TRAF domain-like"/>
    <property type="match status" value="2"/>
</dbReference>
<dbReference type="OMA" id="AGWEINA"/>
<protein>
    <recommendedName>
        <fullName evidence="2">MATH domain-containing protein</fullName>
    </recommendedName>
</protein>
<dbReference type="Pfam" id="PF22486">
    <property type="entry name" value="MATH_2"/>
    <property type="match status" value="2"/>
</dbReference>
<dbReference type="Gramene" id="KOM39486">
    <property type="protein sequence ID" value="KOM39486"/>
    <property type="gene ID" value="LR48_Vigan03g286800"/>
</dbReference>
<dbReference type="Gene3D" id="2.60.210.10">
    <property type="entry name" value="Apoptosis, Tumor Necrosis Factor Receptor Associated Protein 2, Chain A"/>
    <property type="match status" value="2"/>
</dbReference>
<proteinExistence type="predicted"/>
<dbReference type="Proteomes" id="UP000053144">
    <property type="component" value="Chromosome 3"/>
</dbReference>
<accession>A0A0L9U9Y7</accession>
<evidence type="ECO:0000256" key="1">
    <source>
        <dbReference type="SAM" id="MobiDB-lite"/>
    </source>
</evidence>
<feature type="domain" description="MATH" evidence="2">
    <location>
        <begin position="175"/>
        <end position="303"/>
    </location>
</feature>